<evidence type="ECO:0000313" key="4">
    <source>
        <dbReference type="EMBL" id="MBB3730478.1"/>
    </source>
</evidence>
<gene>
    <name evidence="4" type="ORF">FHR33_006338</name>
</gene>
<dbReference type="InterPro" id="IPR050832">
    <property type="entry name" value="Bact_Acetyltransf"/>
</dbReference>
<name>A0A7W5YDH8_9ACTN</name>
<keyword evidence="5" id="KW-1185">Reference proteome</keyword>
<dbReference type="AlphaFoldDB" id="A0A7W5YDH8"/>
<keyword evidence="2" id="KW-0012">Acyltransferase</keyword>
<dbReference type="Gene3D" id="3.40.630.30">
    <property type="match status" value="1"/>
</dbReference>
<dbReference type="PANTHER" id="PTHR43877">
    <property type="entry name" value="AMINOALKYLPHOSPHONATE N-ACETYLTRANSFERASE-RELATED-RELATED"/>
    <property type="match status" value="1"/>
</dbReference>
<evidence type="ECO:0000259" key="3">
    <source>
        <dbReference type="PROSITE" id="PS51186"/>
    </source>
</evidence>
<dbReference type="PROSITE" id="PS51186">
    <property type="entry name" value="GNAT"/>
    <property type="match status" value="1"/>
</dbReference>
<dbReference type="InterPro" id="IPR016181">
    <property type="entry name" value="Acyl_CoA_acyltransferase"/>
</dbReference>
<evidence type="ECO:0000256" key="2">
    <source>
        <dbReference type="ARBA" id="ARBA00023315"/>
    </source>
</evidence>
<accession>A0A7W5YDH8</accession>
<dbReference type="Pfam" id="PF00583">
    <property type="entry name" value="Acetyltransf_1"/>
    <property type="match status" value="1"/>
</dbReference>
<dbReference type="EMBL" id="JACIBV010000001">
    <property type="protein sequence ID" value="MBB3730478.1"/>
    <property type="molecule type" value="Genomic_DNA"/>
</dbReference>
<dbReference type="InterPro" id="IPR000182">
    <property type="entry name" value="GNAT_dom"/>
</dbReference>
<protein>
    <submittedName>
        <fullName evidence="4">GNAT superfamily N-acetyltransferase</fullName>
    </submittedName>
</protein>
<proteinExistence type="predicted"/>
<keyword evidence="1 4" id="KW-0808">Transferase</keyword>
<sequence>MIHLRQATPDDFPAIIGLIENAAAWLADKDTDQWQRPWPDRTARDARVMGGIEQRLTWVEERDGRVAATVTLTTAVQRELWAEHEPDTPALYLHRLVVHRDHAGHGMGAEIIDWAEARGPGLLRIDVWKTNESLHKYYLRQGFDFVGMSRLSGYPSAALFHRKMVTVG</sequence>
<evidence type="ECO:0000256" key="1">
    <source>
        <dbReference type="ARBA" id="ARBA00022679"/>
    </source>
</evidence>
<comment type="caution">
    <text evidence="4">The sequence shown here is derived from an EMBL/GenBank/DDBJ whole genome shotgun (WGS) entry which is preliminary data.</text>
</comment>
<reference evidence="4 5" key="1">
    <citation type="submission" date="2020-08" db="EMBL/GenBank/DDBJ databases">
        <title>Sequencing the genomes of 1000 actinobacteria strains.</title>
        <authorList>
            <person name="Klenk H.-P."/>
        </authorList>
    </citation>
    <scope>NUCLEOTIDE SEQUENCE [LARGE SCALE GENOMIC DNA]</scope>
    <source>
        <strain evidence="4 5">DSM 44320</strain>
    </source>
</reference>
<dbReference type="RefSeq" id="WP_183655222.1">
    <property type="nucleotide sequence ID" value="NZ_BAAAXX010000160.1"/>
</dbReference>
<dbReference type="GO" id="GO:0016747">
    <property type="term" value="F:acyltransferase activity, transferring groups other than amino-acyl groups"/>
    <property type="evidence" value="ECO:0007669"/>
    <property type="project" value="InterPro"/>
</dbReference>
<evidence type="ECO:0000313" key="5">
    <source>
        <dbReference type="Proteomes" id="UP000579945"/>
    </source>
</evidence>
<dbReference type="GeneID" id="95392623"/>
<dbReference type="SUPFAM" id="SSF55729">
    <property type="entry name" value="Acyl-CoA N-acyltransferases (Nat)"/>
    <property type="match status" value="1"/>
</dbReference>
<organism evidence="4 5">
    <name type="scientific">Nonomuraea dietziae</name>
    <dbReference type="NCBI Taxonomy" id="65515"/>
    <lineage>
        <taxon>Bacteria</taxon>
        <taxon>Bacillati</taxon>
        <taxon>Actinomycetota</taxon>
        <taxon>Actinomycetes</taxon>
        <taxon>Streptosporangiales</taxon>
        <taxon>Streptosporangiaceae</taxon>
        <taxon>Nonomuraea</taxon>
    </lineage>
</organism>
<feature type="domain" description="N-acetyltransferase" evidence="3">
    <location>
        <begin position="2"/>
        <end position="166"/>
    </location>
</feature>
<dbReference type="Proteomes" id="UP000579945">
    <property type="component" value="Unassembled WGS sequence"/>
</dbReference>
<dbReference type="CDD" id="cd04301">
    <property type="entry name" value="NAT_SF"/>
    <property type="match status" value="1"/>
</dbReference>